<keyword evidence="4" id="KW-0233">DNA recombination</keyword>
<gene>
    <name evidence="6" type="ORF">GGQ64_002603</name>
</gene>
<reference evidence="6 7" key="1">
    <citation type="submission" date="2020-08" db="EMBL/GenBank/DDBJ databases">
        <title>Genomic Encyclopedia of Type Strains, Phase IV (KMG-IV): sequencing the most valuable type-strain genomes for metagenomic binning, comparative biology and taxonomic classification.</title>
        <authorList>
            <person name="Goeker M."/>
        </authorList>
    </citation>
    <scope>NUCLEOTIDE SEQUENCE [LARGE SCALE GENOMIC DNA]</scope>
    <source>
        <strain evidence="6 7">DSM 100211</strain>
    </source>
</reference>
<dbReference type="SUPFAM" id="SSF56349">
    <property type="entry name" value="DNA breaking-rejoining enzymes"/>
    <property type="match status" value="1"/>
</dbReference>
<dbReference type="InterPro" id="IPR010998">
    <property type="entry name" value="Integrase_recombinase_N"/>
</dbReference>
<evidence type="ECO:0000256" key="3">
    <source>
        <dbReference type="ARBA" id="ARBA00023125"/>
    </source>
</evidence>
<dbReference type="GO" id="GO:0015074">
    <property type="term" value="P:DNA integration"/>
    <property type="evidence" value="ECO:0007669"/>
    <property type="project" value="UniProtKB-KW"/>
</dbReference>
<protein>
    <submittedName>
        <fullName evidence="6">Integrase</fullName>
    </submittedName>
</protein>
<dbReference type="Proteomes" id="UP000574761">
    <property type="component" value="Unassembled WGS sequence"/>
</dbReference>
<feature type="domain" description="Tyr recombinase" evidence="5">
    <location>
        <begin position="150"/>
        <end position="322"/>
    </location>
</feature>
<dbReference type="GO" id="GO:0003677">
    <property type="term" value="F:DNA binding"/>
    <property type="evidence" value="ECO:0007669"/>
    <property type="project" value="UniProtKB-KW"/>
</dbReference>
<keyword evidence="3" id="KW-0238">DNA-binding</keyword>
<dbReference type="InterPro" id="IPR011010">
    <property type="entry name" value="DNA_brk_join_enz"/>
</dbReference>
<proteinExistence type="inferred from homology"/>
<dbReference type="EMBL" id="JACIEE010000005">
    <property type="protein sequence ID" value="MBB3977397.1"/>
    <property type="molecule type" value="Genomic_DNA"/>
</dbReference>
<dbReference type="AlphaFoldDB" id="A0A7W6DB42"/>
<evidence type="ECO:0000256" key="1">
    <source>
        <dbReference type="ARBA" id="ARBA00008857"/>
    </source>
</evidence>
<dbReference type="InterPro" id="IPR050090">
    <property type="entry name" value="Tyrosine_recombinase_XerCD"/>
</dbReference>
<dbReference type="InterPro" id="IPR013762">
    <property type="entry name" value="Integrase-like_cat_sf"/>
</dbReference>
<evidence type="ECO:0000313" key="7">
    <source>
        <dbReference type="Proteomes" id="UP000574761"/>
    </source>
</evidence>
<dbReference type="RefSeq" id="WP_183804769.1">
    <property type="nucleotide sequence ID" value="NZ_JACIEE010000005.1"/>
</dbReference>
<dbReference type="PANTHER" id="PTHR30349:SF64">
    <property type="entry name" value="PROPHAGE INTEGRASE INTD-RELATED"/>
    <property type="match status" value="1"/>
</dbReference>
<dbReference type="Pfam" id="PF00589">
    <property type="entry name" value="Phage_integrase"/>
    <property type="match status" value="1"/>
</dbReference>
<dbReference type="CDD" id="cd00796">
    <property type="entry name" value="INT_Rci_Hp1_C"/>
    <property type="match status" value="1"/>
</dbReference>
<dbReference type="InterPro" id="IPR002104">
    <property type="entry name" value="Integrase_catalytic"/>
</dbReference>
<comment type="caution">
    <text evidence="6">The sequence shown here is derived from an EMBL/GenBank/DDBJ whole genome shotgun (WGS) entry which is preliminary data.</text>
</comment>
<evidence type="ECO:0000256" key="4">
    <source>
        <dbReference type="ARBA" id="ARBA00023172"/>
    </source>
</evidence>
<evidence type="ECO:0000256" key="2">
    <source>
        <dbReference type="ARBA" id="ARBA00022908"/>
    </source>
</evidence>
<name>A0A7W6DB42_9HYPH</name>
<keyword evidence="2" id="KW-0229">DNA integration</keyword>
<dbReference type="Gene3D" id="1.10.443.10">
    <property type="entry name" value="Intergrase catalytic core"/>
    <property type="match status" value="1"/>
</dbReference>
<organism evidence="6 7">
    <name type="scientific">Mycoplana azooxidifex</name>
    <dbReference type="NCBI Taxonomy" id="1636188"/>
    <lineage>
        <taxon>Bacteria</taxon>
        <taxon>Pseudomonadati</taxon>
        <taxon>Pseudomonadota</taxon>
        <taxon>Alphaproteobacteria</taxon>
        <taxon>Hyphomicrobiales</taxon>
        <taxon>Rhizobiaceae</taxon>
        <taxon>Mycoplana</taxon>
    </lineage>
</organism>
<dbReference type="Gene3D" id="1.10.150.130">
    <property type="match status" value="1"/>
</dbReference>
<dbReference type="PROSITE" id="PS51898">
    <property type="entry name" value="TYR_RECOMBINASE"/>
    <property type="match status" value="1"/>
</dbReference>
<evidence type="ECO:0000259" key="5">
    <source>
        <dbReference type="PROSITE" id="PS51898"/>
    </source>
</evidence>
<keyword evidence="7" id="KW-1185">Reference proteome</keyword>
<sequence>MSEWRITRLRGKLALTFERDGKRQRHSLGTDDPRQAYLIAPALFAELTRPTGRTVQDLWTAYIQDKAGKAVLVTMEYTWKALKERFGARDGESITKEDCRAHTIARHQSGISDGTIHTELGHLRTVLVWAEKNRLIDKAPQIERPAKPDPKDRYLTREEAQRILASAKTPHLRTAIHLMLGTAARVTAILELKWDRVDFDRKLIHLRDPDDKVKRKGRAIVPINSTLLTALRDAQAGALTDYVVEWGGEPVKSLKRGIATAAREAKIKDVSAHVFRHTAAVWMAEAGVPMEEISQYLGHSSAEITRRVYARYSPDHLRKAADALNLGLYVAPSQNGKARRG</sequence>
<dbReference type="GO" id="GO:0006310">
    <property type="term" value="P:DNA recombination"/>
    <property type="evidence" value="ECO:0007669"/>
    <property type="project" value="UniProtKB-KW"/>
</dbReference>
<accession>A0A7W6DB42</accession>
<evidence type="ECO:0000313" key="6">
    <source>
        <dbReference type="EMBL" id="MBB3977397.1"/>
    </source>
</evidence>
<comment type="similarity">
    <text evidence="1">Belongs to the 'phage' integrase family.</text>
</comment>
<dbReference type="PANTHER" id="PTHR30349">
    <property type="entry name" value="PHAGE INTEGRASE-RELATED"/>
    <property type="match status" value="1"/>
</dbReference>